<feature type="domain" description="Peptidase S1" evidence="16">
    <location>
        <begin position="41"/>
        <end position="265"/>
    </location>
</feature>
<protein>
    <recommendedName>
        <fullName evidence="12">trypsin</fullName>
        <ecNumber evidence="12">3.4.21.4</ecNumber>
    </recommendedName>
</protein>
<dbReference type="Pfam" id="PF00089">
    <property type="entry name" value="Trypsin"/>
    <property type="match status" value="1"/>
</dbReference>
<dbReference type="FunCoup" id="B0WBW1">
    <property type="interactions" value="2"/>
</dbReference>
<sequence>MNRFTVLLSIACIALAQGASTARNPLRPWWNAPTSTTSQRIVGGFEIDILDAPFQVSLQRGGHFCGGSIIGEQWVLTAAHCASDRDGPKLQVRVGSSRHASGGQLVKVKRAIQHPNYNGQTIDYDYTLLELAQPVQLSEEFYAVGLPEQDEPVEDGQLLQVSGWGNTQSAQESSKVLRAANVPAVNQEVCREEYKNANKITDRMICAGYKAGGKDACQGDSGGPLVAGNTLVGVVSWGMGCAQPNYSGVYSRVAAVRDWIKEHSGI</sequence>
<dbReference type="HOGENOM" id="CLU_006842_7_0_1"/>
<feature type="chain" id="PRO_5011407788" description="trypsin" evidence="15">
    <location>
        <begin position="19"/>
        <end position="266"/>
    </location>
</feature>
<accession>B0WBW1</accession>
<dbReference type="GO" id="GO:0005576">
    <property type="term" value="C:extracellular region"/>
    <property type="evidence" value="ECO:0007669"/>
    <property type="project" value="UniProtKB-SubCell"/>
</dbReference>
<dbReference type="PROSITE" id="PS50240">
    <property type="entry name" value="TRYPSIN_DOM"/>
    <property type="match status" value="1"/>
</dbReference>
<dbReference type="MEROPS" id="S01.130"/>
<keyword evidence="4 15" id="KW-0732">Signal</keyword>
<evidence type="ECO:0000256" key="11">
    <source>
        <dbReference type="ARBA" id="ARBA00036320"/>
    </source>
</evidence>
<dbReference type="PROSITE" id="PS00134">
    <property type="entry name" value="TRYPSIN_HIS"/>
    <property type="match status" value="1"/>
</dbReference>
<dbReference type="VEuPathDB" id="VectorBase:CPIJ004660"/>
<keyword evidence="3 14" id="KW-0645">Protease</keyword>
<dbReference type="FunFam" id="2.40.10.10:FF:000077">
    <property type="entry name" value="Predicted protein"/>
    <property type="match status" value="1"/>
</dbReference>
<dbReference type="VEuPathDB" id="VectorBase:CQUJHB010597"/>
<dbReference type="AlphaFoldDB" id="B0WBW1"/>
<keyword evidence="19" id="KW-1185">Reference proteome</keyword>
<dbReference type="PRINTS" id="PR00722">
    <property type="entry name" value="CHYMOTRYPSIN"/>
</dbReference>
<dbReference type="STRING" id="7176.B0WBW1"/>
<evidence type="ECO:0000259" key="16">
    <source>
        <dbReference type="PROSITE" id="PS50240"/>
    </source>
</evidence>
<name>B0WBW1_CULQU</name>
<dbReference type="EMBL" id="DS231882">
    <property type="protein sequence ID" value="EDS42891.1"/>
    <property type="molecule type" value="Genomic_DNA"/>
</dbReference>
<dbReference type="InterPro" id="IPR043504">
    <property type="entry name" value="Peptidase_S1_PA_chymotrypsin"/>
</dbReference>
<evidence type="ECO:0000256" key="5">
    <source>
        <dbReference type="ARBA" id="ARBA00022757"/>
    </source>
</evidence>
<dbReference type="Gene3D" id="2.40.10.10">
    <property type="entry name" value="Trypsin-like serine proteases"/>
    <property type="match status" value="1"/>
</dbReference>
<organism>
    <name type="scientific">Culex quinquefasciatus</name>
    <name type="common">Southern house mosquito</name>
    <name type="synonym">Culex pungens</name>
    <dbReference type="NCBI Taxonomy" id="7176"/>
    <lineage>
        <taxon>Eukaryota</taxon>
        <taxon>Metazoa</taxon>
        <taxon>Ecdysozoa</taxon>
        <taxon>Arthropoda</taxon>
        <taxon>Hexapoda</taxon>
        <taxon>Insecta</taxon>
        <taxon>Pterygota</taxon>
        <taxon>Neoptera</taxon>
        <taxon>Endopterygota</taxon>
        <taxon>Diptera</taxon>
        <taxon>Nematocera</taxon>
        <taxon>Culicoidea</taxon>
        <taxon>Culicidae</taxon>
        <taxon>Culicinae</taxon>
        <taxon>Culicini</taxon>
        <taxon>Culex</taxon>
        <taxon>Culex</taxon>
    </lineage>
</organism>
<comment type="subcellular location">
    <subcellularLocation>
        <location evidence="1">Secreted</location>
    </subcellularLocation>
</comment>
<dbReference type="EnsemblMetazoa" id="CPIJ004660-RA">
    <property type="protein sequence ID" value="CPIJ004660-PA"/>
    <property type="gene ID" value="CPIJ004660"/>
</dbReference>
<evidence type="ECO:0000313" key="18">
    <source>
        <dbReference type="EnsemblMetazoa" id="CPIJ004660-PA"/>
    </source>
</evidence>
<dbReference type="GO" id="GO:0004252">
    <property type="term" value="F:serine-type endopeptidase activity"/>
    <property type="evidence" value="ECO:0007669"/>
    <property type="project" value="UniProtKB-EC"/>
</dbReference>
<dbReference type="eggNOG" id="KOG3627">
    <property type="taxonomic scope" value="Eukaryota"/>
</dbReference>
<feature type="signal peptide" evidence="15">
    <location>
        <begin position="1"/>
        <end position="18"/>
    </location>
</feature>
<evidence type="ECO:0000256" key="6">
    <source>
        <dbReference type="ARBA" id="ARBA00022801"/>
    </source>
</evidence>
<comment type="catalytic activity">
    <reaction evidence="11">
        <text>Preferential cleavage: Arg-|-Xaa, Lys-|-Xaa.</text>
        <dbReference type="EC" id="3.4.21.4"/>
    </reaction>
</comment>
<dbReference type="EC" id="3.4.21.4" evidence="12"/>
<evidence type="ECO:0000256" key="2">
    <source>
        <dbReference type="ARBA" id="ARBA00022525"/>
    </source>
</evidence>
<dbReference type="GO" id="GO:0006508">
    <property type="term" value="P:proteolysis"/>
    <property type="evidence" value="ECO:0007669"/>
    <property type="project" value="UniProtKB-KW"/>
</dbReference>
<keyword evidence="6 14" id="KW-0378">Hydrolase</keyword>
<evidence type="ECO:0000256" key="4">
    <source>
        <dbReference type="ARBA" id="ARBA00022729"/>
    </source>
</evidence>
<dbReference type="OrthoDB" id="10059102at2759"/>
<dbReference type="InParanoid" id="B0WBW1"/>
<gene>
    <name evidence="18" type="primary">6036102</name>
    <name evidence="17" type="ORF">CpipJ_CPIJ004660</name>
</gene>
<evidence type="ECO:0000256" key="1">
    <source>
        <dbReference type="ARBA" id="ARBA00004613"/>
    </source>
</evidence>
<evidence type="ECO:0000256" key="10">
    <source>
        <dbReference type="ARBA" id="ARBA00024195"/>
    </source>
</evidence>
<evidence type="ECO:0000256" key="14">
    <source>
        <dbReference type="RuleBase" id="RU363034"/>
    </source>
</evidence>
<dbReference type="InterPro" id="IPR050430">
    <property type="entry name" value="Peptidase_S1"/>
</dbReference>
<dbReference type="PANTHER" id="PTHR24276:SF97">
    <property type="entry name" value="GH13245P2-RELATED"/>
    <property type="match status" value="1"/>
</dbReference>
<dbReference type="InterPro" id="IPR001254">
    <property type="entry name" value="Trypsin_dom"/>
</dbReference>
<keyword evidence="2" id="KW-0964">Secreted</keyword>
<dbReference type="InterPro" id="IPR018114">
    <property type="entry name" value="TRYPSIN_HIS"/>
</dbReference>
<dbReference type="CDD" id="cd00190">
    <property type="entry name" value="Tryp_SPc"/>
    <property type="match status" value="1"/>
</dbReference>
<dbReference type="PANTHER" id="PTHR24276">
    <property type="entry name" value="POLYSERASE-RELATED"/>
    <property type="match status" value="1"/>
</dbReference>
<evidence type="ECO:0000256" key="13">
    <source>
        <dbReference type="ARBA" id="ARBA00060213"/>
    </source>
</evidence>
<keyword evidence="8" id="KW-0865">Zymogen</keyword>
<dbReference type="OMA" id="CTEAYGS"/>
<dbReference type="SMART" id="SM00020">
    <property type="entry name" value="Tryp_SPc"/>
    <property type="match status" value="1"/>
</dbReference>
<dbReference type="KEGG" id="cqu:CpipJ_CPIJ004660"/>
<evidence type="ECO:0000313" key="17">
    <source>
        <dbReference type="EMBL" id="EDS42891.1"/>
    </source>
</evidence>
<reference evidence="17" key="1">
    <citation type="submission" date="2007-03" db="EMBL/GenBank/DDBJ databases">
        <title>Annotation of Culex pipiens quinquefasciatus.</title>
        <authorList>
            <consortium name="The Broad Institute Genome Sequencing Platform"/>
            <person name="Atkinson P.W."/>
            <person name="Hemingway J."/>
            <person name="Christensen B.M."/>
            <person name="Higgs S."/>
            <person name="Kodira C."/>
            <person name="Hannick L."/>
            <person name="Megy K."/>
            <person name="O'Leary S."/>
            <person name="Pearson M."/>
            <person name="Haas B.J."/>
            <person name="Mauceli E."/>
            <person name="Wortman J.R."/>
            <person name="Lee N.H."/>
            <person name="Guigo R."/>
            <person name="Stanke M."/>
            <person name="Alvarado L."/>
            <person name="Amedeo P."/>
            <person name="Antoine C.H."/>
            <person name="Arensburger P."/>
            <person name="Bidwell S.L."/>
            <person name="Crawford M."/>
            <person name="Camaro F."/>
            <person name="Devon K."/>
            <person name="Engels R."/>
            <person name="Hammond M."/>
            <person name="Howarth C."/>
            <person name="Koehrsen M."/>
            <person name="Lawson D."/>
            <person name="Montgomery P."/>
            <person name="Nene V."/>
            <person name="Nusbaum C."/>
            <person name="Puiu D."/>
            <person name="Romero-Severson J."/>
            <person name="Severson D.W."/>
            <person name="Shumway M."/>
            <person name="Sisk P."/>
            <person name="Stolte C."/>
            <person name="Zeng Q."/>
            <person name="Eisenstadt E."/>
            <person name="Fraser-Liggett C."/>
            <person name="Strausberg R."/>
            <person name="Galagan J."/>
            <person name="Birren B."/>
            <person name="Collins F.H."/>
        </authorList>
    </citation>
    <scope>NUCLEOTIDE SEQUENCE [LARGE SCALE GENOMIC DNA]</scope>
    <source>
        <strain evidence="17">JHB</strain>
    </source>
</reference>
<comment type="similarity">
    <text evidence="10">Belongs to the peptidase S1 family. CLIP subfamily.</text>
</comment>
<dbReference type="InterPro" id="IPR001314">
    <property type="entry name" value="Peptidase_S1A"/>
</dbReference>
<evidence type="ECO:0000256" key="9">
    <source>
        <dbReference type="ARBA" id="ARBA00023157"/>
    </source>
</evidence>
<keyword evidence="5" id="KW-0222">Digestion</keyword>
<evidence type="ECO:0000256" key="7">
    <source>
        <dbReference type="ARBA" id="ARBA00022825"/>
    </source>
</evidence>
<dbReference type="Proteomes" id="UP000002320">
    <property type="component" value="Unassembled WGS sequence"/>
</dbReference>
<dbReference type="PROSITE" id="PS00135">
    <property type="entry name" value="TRYPSIN_SER"/>
    <property type="match status" value="1"/>
</dbReference>
<comment type="function">
    <text evidence="13">Major function may be to aid in digestion of the blood meal.</text>
</comment>
<evidence type="ECO:0000256" key="3">
    <source>
        <dbReference type="ARBA" id="ARBA00022670"/>
    </source>
</evidence>
<evidence type="ECO:0000313" key="19">
    <source>
        <dbReference type="Proteomes" id="UP000002320"/>
    </source>
</evidence>
<evidence type="ECO:0000256" key="12">
    <source>
        <dbReference type="ARBA" id="ARBA00038868"/>
    </source>
</evidence>
<dbReference type="InterPro" id="IPR033116">
    <property type="entry name" value="TRYPSIN_SER"/>
</dbReference>
<dbReference type="InterPro" id="IPR009003">
    <property type="entry name" value="Peptidase_S1_PA"/>
</dbReference>
<dbReference type="GO" id="GO:0007586">
    <property type="term" value="P:digestion"/>
    <property type="evidence" value="ECO:0007669"/>
    <property type="project" value="UniProtKB-KW"/>
</dbReference>
<reference evidence="18" key="2">
    <citation type="submission" date="2021-02" db="UniProtKB">
        <authorList>
            <consortium name="EnsemblMetazoa"/>
        </authorList>
    </citation>
    <scope>IDENTIFICATION</scope>
    <source>
        <strain evidence="18">JHB</strain>
    </source>
</reference>
<keyword evidence="7 14" id="KW-0720">Serine protease</keyword>
<evidence type="ECO:0000256" key="8">
    <source>
        <dbReference type="ARBA" id="ARBA00023145"/>
    </source>
</evidence>
<dbReference type="SUPFAM" id="SSF50494">
    <property type="entry name" value="Trypsin-like serine proteases"/>
    <property type="match status" value="1"/>
</dbReference>
<proteinExistence type="inferred from homology"/>
<evidence type="ECO:0000256" key="15">
    <source>
        <dbReference type="SAM" id="SignalP"/>
    </source>
</evidence>
<keyword evidence="9" id="KW-1015">Disulfide bond</keyword>